<keyword evidence="3" id="KW-0949">S-adenosyl-L-methionine</keyword>
<keyword evidence="1 6" id="KW-0489">Methyltransferase</keyword>
<feature type="domain" description="O-methyltransferase C-terminal" evidence="4">
    <location>
        <begin position="196"/>
        <end position="398"/>
    </location>
</feature>
<evidence type="ECO:0000256" key="2">
    <source>
        <dbReference type="ARBA" id="ARBA00022679"/>
    </source>
</evidence>
<dbReference type="Proteomes" id="UP000799423">
    <property type="component" value="Unassembled WGS sequence"/>
</dbReference>
<dbReference type="AlphaFoldDB" id="A0A6A7AM05"/>
<dbReference type="InterPro" id="IPR029063">
    <property type="entry name" value="SAM-dependent_MTases_sf"/>
</dbReference>
<proteinExistence type="predicted"/>
<dbReference type="InterPro" id="IPR036390">
    <property type="entry name" value="WH_DNA-bd_sf"/>
</dbReference>
<dbReference type="Gene3D" id="1.10.10.10">
    <property type="entry name" value="Winged helix-like DNA-binding domain superfamily/Winged helix DNA-binding domain"/>
    <property type="match status" value="1"/>
</dbReference>
<dbReference type="Pfam" id="PF08100">
    <property type="entry name" value="Dimerisation"/>
    <property type="match status" value="1"/>
</dbReference>
<evidence type="ECO:0000259" key="4">
    <source>
        <dbReference type="Pfam" id="PF00891"/>
    </source>
</evidence>
<dbReference type="InterPro" id="IPR001077">
    <property type="entry name" value="COMT_C"/>
</dbReference>
<dbReference type="Gene3D" id="3.40.50.150">
    <property type="entry name" value="Vaccinia Virus protein VP39"/>
    <property type="match status" value="1"/>
</dbReference>
<gene>
    <name evidence="6" type="ORF">T440DRAFT_528894</name>
</gene>
<keyword evidence="2 6" id="KW-0808">Transferase</keyword>
<evidence type="ECO:0000256" key="3">
    <source>
        <dbReference type="ARBA" id="ARBA00022691"/>
    </source>
</evidence>
<dbReference type="GO" id="GO:0046983">
    <property type="term" value="F:protein dimerization activity"/>
    <property type="evidence" value="ECO:0007669"/>
    <property type="project" value="InterPro"/>
</dbReference>
<feature type="domain" description="O-methyltransferase dimerisation" evidence="5">
    <location>
        <begin position="90"/>
        <end position="157"/>
    </location>
</feature>
<name>A0A6A7AM05_9PLEO</name>
<evidence type="ECO:0000313" key="6">
    <source>
        <dbReference type="EMBL" id="KAF2844003.1"/>
    </source>
</evidence>
<dbReference type="EMBL" id="MU006438">
    <property type="protein sequence ID" value="KAF2844003.1"/>
    <property type="molecule type" value="Genomic_DNA"/>
</dbReference>
<dbReference type="GO" id="GO:0008171">
    <property type="term" value="F:O-methyltransferase activity"/>
    <property type="evidence" value="ECO:0007669"/>
    <property type="project" value="InterPro"/>
</dbReference>
<protein>
    <submittedName>
        <fullName evidence="6">S-adenosyl-L-methionine-dependent methyltransferase</fullName>
    </submittedName>
</protein>
<dbReference type="Pfam" id="PF00891">
    <property type="entry name" value="Methyltransf_2"/>
    <property type="match status" value="1"/>
</dbReference>
<dbReference type="InterPro" id="IPR012967">
    <property type="entry name" value="COMT_dimerisation"/>
</dbReference>
<evidence type="ECO:0000259" key="5">
    <source>
        <dbReference type="Pfam" id="PF08100"/>
    </source>
</evidence>
<sequence>MYSADQSIPGGLITSTANRVSHLADSIAVFLQEKGMSQPDFSTTSSTLPNTSEYKLLRDRLNDAIQDLYLLSNGPLDFLRTFSWSVVDLAALRVALSFKMFEIVPNNSEGLTVKEIADKANLEQDRTGRILKMLATYRIFEEDHGRFRHTAQSEFLRTSSFTAMVDAVLDDCYKGASEMDTAFRTTPGSTLREDNSPFYCRFKRTFYDYYDEHSEKGLRFSKAMSAWSLFDNSFAVLRDNFNWKSLENKKIVDVGGGNGGISAQLAREFVGLTFVVQDRSAQQLSSDFPTDVQNRITFQVANYLDCQPVHDAGVYLLRNVFHNNNDGECARILRALLPALDNRSDSARLLINDCVVPPCAGGNITRSEERGIRQLDLMMMTLFGAKERTVDDWRCLLQSVDKRLNLKRVYYNAQGAGLLEVCLHRS</sequence>
<keyword evidence="7" id="KW-1185">Reference proteome</keyword>
<dbReference type="PANTHER" id="PTHR43712:SF16">
    <property type="entry name" value="O-METHYLTRANSFERASE ELCB"/>
    <property type="match status" value="1"/>
</dbReference>
<accession>A0A6A7AM05</accession>
<dbReference type="OrthoDB" id="2410195at2759"/>
<dbReference type="PROSITE" id="PS51683">
    <property type="entry name" value="SAM_OMT_II"/>
    <property type="match status" value="1"/>
</dbReference>
<evidence type="ECO:0000313" key="7">
    <source>
        <dbReference type="Proteomes" id="UP000799423"/>
    </source>
</evidence>
<dbReference type="GO" id="GO:0032259">
    <property type="term" value="P:methylation"/>
    <property type="evidence" value="ECO:0007669"/>
    <property type="project" value="UniProtKB-KW"/>
</dbReference>
<dbReference type="PANTHER" id="PTHR43712">
    <property type="entry name" value="PUTATIVE (AFU_ORTHOLOGUE AFUA_4G14580)-RELATED"/>
    <property type="match status" value="1"/>
</dbReference>
<dbReference type="InterPro" id="IPR036388">
    <property type="entry name" value="WH-like_DNA-bd_sf"/>
</dbReference>
<evidence type="ECO:0000256" key="1">
    <source>
        <dbReference type="ARBA" id="ARBA00022603"/>
    </source>
</evidence>
<dbReference type="SUPFAM" id="SSF46785">
    <property type="entry name" value="Winged helix' DNA-binding domain"/>
    <property type="match status" value="1"/>
</dbReference>
<reference evidence="6" key="1">
    <citation type="submission" date="2020-01" db="EMBL/GenBank/DDBJ databases">
        <authorList>
            <consortium name="DOE Joint Genome Institute"/>
            <person name="Haridas S."/>
            <person name="Albert R."/>
            <person name="Binder M."/>
            <person name="Bloem J."/>
            <person name="Labutti K."/>
            <person name="Salamov A."/>
            <person name="Andreopoulos B."/>
            <person name="Baker S.E."/>
            <person name="Barry K."/>
            <person name="Bills G."/>
            <person name="Bluhm B.H."/>
            <person name="Cannon C."/>
            <person name="Castanera R."/>
            <person name="Culley D.E."/>
            <person name="Daum C."/>
            <person name="Ezra D."/>
            <person name="Gonzalez J.B."/>
            <person name="Henrissat B."/>
            <person name="Kuo A."/>
            <person name="Liang C."/>
            <person name="Lipzen A."/>
            <person name="Lutzoni F."/>
            <person name="Magnuson J."/>
            <person name="Mondo S."/>
            <person name="Nolan M."/>
            <person name="Ohm R."/>
            <person name="Pangilinan J."/>
            <person name="Park H.-J."/>
            <person name="Ramirez L."/>
            <person name="Alfaro M."/>
            <person name="Sun H."/>
            <person name="Tritt A."/>
            <person name="Yoshinaga Y."/>
            <person name="Zwiers L.-H."/>
            <person name="Turgeon B.G."/>
            <person name="Goodwin S.B."/>
            <person name="Spatafora J.W."/>
            <person name="Crous P.W."/>
            <person name="Grigoriev I.V."/>
        </authorList>
    </citation>
    <scope>NUCLEOTIDE SEQUENCE</scope>
    <source>
        <strain evidence="6">IPT5</strain>
    </source>
</reference>
<dbReference type="InterPro" id="IPR016461">
    <property type="entry name" value="COMT-like"/>
</dbReference>
<dbReference type="SUPFAM" id="SSF53335">
    <property type="entry name" value="S-adenosyl-L-methionine-dependent methyltransferases"/>
    <property type="match status" value="1"/>
</dbReference>
<organism evidence="6 7">
    <name type="scientific">Plenodomus tracheiphilus IPT5</name>
    <dbReference type="NCBI Taxonomy" id="1408161"/>
    <lineage>
        <taxon>Eukaryota</taxon>
        <taxon>Fungi</taxon>
        <taxon>Dikarya</taxon>
        <taxon>Ascomycota</taxon>
        <taxon>Pezizomycotina</taxon>
        <taxon>Dothideomycetes</taxon>
        <taxon>Pleosporomycetidae</taxon>
        <taxon>Pleosporales</taxon>
        <taxon>Pleosporineae</taxon>
        <taxon>Leptosphaeriaceae</taxon>
        <taxon>Plenodomus</taxon>
    </lineage>
</organism>